<evidence type="ECO:0000313" key="2">
    <source>
        <dbReference type="EMBL" id="MEC5422395.1"/>
    </source>
</evidence>
<proteinExistence type="predicted"/>
<accession>A0ABU6KB92</accession>
<keyword evidence="3" id="KW-1185">Reference proteome</keyword>
<dbReference type="EMBL" id="JARZFX010000001">
    <property type="protein sequence ID" value="MEC5422395.1"/>
    <property type="molecule type" value="Genomic_DNA"/>
</dbReference>
<feature type="compositionally biased region" description="Acidic residues" evidence="1">
    <location>
        <begin position="35"/>
        <end position="53"/>
    </location>
</feature>
<dbReference type="InterPro" id="IPR036361">
    <property type="entry name" value="SAP_dom_sf"/>
</dbReference>
<feature type="region of interest" description="Disordered" evidence="1">
    <location>
        <begin position="35"/>
        <end position="54"/>
    </location>
</feature>
<evidence type="ECO:0000256" key="1">
    <source>
        <dbReference type="SAM" id="MobiDB-lite"/>
    </source>
</evidence>
<protein>
    <recommendedName>
        <fullName evidence="4">HeH/LEM domain-containing protein</fullName>
    </recommendedName>
</protein>
<evidence type="ECO:0000313" key="3">
    <source>
        <dbReference type="Proteomes" id="UP001335737"/>
    </source>
</evidence>
<evidence type="ECO:0008006" key="4">
    <source>
        <dbReference type="Google" id="ProtNLM"/>
    </source>
</evidence>
<dbReference type="RefSeq" id="WP_327605960.1">
    <property type="nucleotide sequence ID" value="NZ_JARZFX010000001.1"/>
</dbReference>
<comment type="caution">
    <text evidence="2">The sequence shown here is derived from an EMBL/GenBank/DDBJ whole genome shotgun (WGS) entry which is preliminary data.</text>
</comment>
<dbReference type="Gene3D" id="1.10.720.30">
    <property type="entry name" value="SAP domain"/>
    <property type="match status" value="1"/>
</dbReference>
<reference evidence="2 3" key="1">
    <citation type="journal article" date="2024" name="Int. J. Syst. Evol. Microbiol.">
        <title>Virgibacillus tibetensis sp. nov., isolated from salt lake on the Tibetan Plateau of China.</title>
        <authorList>
            <person name="Phurbu D."/>
            <person name="Liu Z.-X."/>
            <person name="Wang R."/>
            <person name="Zheng Y.-Y."/>
            <person name="Liu H.-C."/>
            <person name="Zhou Y.-G."/>
            <person name="Yu Y.-J."/>
            <person name="Li A.-H."/>
        </authorList>
    </citation>
    <scope>NUCLEOTIDE SEQUENCE [LARGE SCALE GENOMIC DNA]</scope>
    <source>
        <strain evidence="2 3">C22-A2</strain>
    </source>
</reference>
<dbReference type="Proteomes" id="UP001335737">
    <property type="component" value="Unassembled WGS sequence"/>
</dbReference>
<sequence>MSKSPTVKEIKKELTELGVEFDDKLNKDDLLELLEDNTSEEDGEELSETYSEQEEPKQYVVIHDFKDLKDNDTIYIKDDIYPRRADAVLSEGRVQELMSGENKIGKPLIKEQD</sequence>
<gene>
    <name evidence="2" type="ORF">QGM71_02680</name>
</gene>
<organism evidence="2 3">
    <name type="scientific">Virgibacillus tibetensis</name>
    <dbReference type="NCBI Taxonomy" id="3042313"/>
    <lineage>
        <taxon>Bacteria</taxon>
        <taxon>Bacillati</taxon>
        <taxon>Bacillota</taxon>
        <taxon>Bacilli</taxon>
        <taxon>Bacillales</taxon>
        <taxon>Bacillaceae</taxon>
        <taxon>Virgibacillus</taxon>
    </lineage>
</organism>
<name>A0ABU6KB92_9BACI</name>